<keyword evidence="3" id="KW-1185">Reference proteome</keyword>
<dbReference type="GeneID" id="60060345"/>
<comment type="caution">
    <text evidence="2">The sequence shown here is derived from an EMBL/GenBank/DDBJ whole genome shotgun (WGS) entry which is preliminary data.</text>
</comment>
<dbReference type="PATRIC" id="fig|1121098.3.peg.3861"/>
<dbReference type="HOGENOM" id="CLU_100191_0_0_10"/>
<reference evidence="2 3" key="1">
    <citation type="submission" date="2013-04" db="EMBL/GenBank/DDBJ databases">
        <title>The Genome Sequence of Bacteroides massiliensis DSM 17679.</title>
        <authorList>
            <consortium name="The Broad Institute Genomics Platform"/>
            <person name="Earl A."/>
            <person name="Ward D."/>
            <person name="Feldgarden M."/>
            <person name="Gevers D."/>
            <person name="Martens E."/>
            <person name="Fenner L."/>
            <person name="Roux V."/>
            <person name="Mallet M.N."/>
            <person name="Raoult D."/>
            <person name="Walker B."/>
            <person name="Young S."/>
            <person name="Zeng Q."/>
            <person name="Gargeya S."/>
            <person name="Fitzgerald M."/>
            <person name="Haas B."/>
            <person name="Abouelleil A."/>
            <person name="Allen A.W."/>
            <person name="Alvarado L."/>
            <person name="Arachchi H.M."/>
            <person name="Berlin A.M."/>
            <person name="Chapman S.B."/>
            <person name="Gainer-Dewar J."/>
            <person name="Goldberg J."/>
            <person name="Griggs A."/>
            <person name="Gujja S."/>
            <person name="Hansen M."/>
            <person name="Howarth C."/>
            <person name="Imamovic A."/>
            <person name="Ireland A."/>
            <person name="Larimer J."/>
            <person name="McCowan C."/>
            <person name="Murphy C."/>
            <person name="Pearson M."/>
            <person name="Poon T.W."/>
            <person name="Priest M."/>
            <person name="Roberts A."/>
            <person name="Saif S."/>
            <person name="Shea T."/>
            <person name="Sisk P."/>
            <person name="Sykes S."/>
            <person name="Wortman J."/>
            <person name="Nusbaum C."/>
            <person name="Birren B."/>
        </authorList>
    </citation>
    <scope>NUCLEOTIDE SEQUENCE [LARGE SCALE GENOMIC DNA]</scope>
    <source>
        <strain evidence="3">B84634 / Timone 84634 / DSM 17679 / JCM 13223</strain>
    </source>
</reference>
<keyword evidence="1" id="KW-1133">Transmembrane helix</keyword>
<keyword evidence="1" id="KW-0812">Transmembrane</keyword>
<keyword evidence="1" id="KW-0472">Membrane</keyword>
<organism evidence="2 3">
    <name type="scientific">Phocaeicola massiliensis B84634 = Timone 84634 = DSM 17679 = JCM 13223</name>
    <dbReference type="NCBI Taxonomy" id="1121098"/>
    <lineage>
        <taxon>Bacteria</taxon>
        <taxon>Pseudomonadati</taxon>
        <taxon>Bacteroidota</taxon>
        <taxon>Bacteroidia</taxon>
        <taxon>Bacteroidales</taxon>
        <taxon>Bacteroidaceae</taxon>
        <taxon>Phocaeicola</taxon>
    </lineage>
</organism>
<dbReference type="Proteomes" id="UP000017831">
    <property type="component" value="Unassembled WGS sequence"/>
</dbReference>
<sequence length="233" mass="27071">MKKILWKRMTLLFKNRRIGDFVCNFTAVVLGIILTFMGSDWIEKRNTQRDVKSALHLVKAELQTNRETILGGKQRVEREIRAAQFLLRNKDSLLVVSKDSLEYYSNMPFQTSFITFTTDALELMKSSALFPQIKDRQLGLSIIQAYASIKSADVLYTTYQTLKKERNDCLDAKPEVKRIYAQKLSFALLWSRLLAIDEGYDLLVQIPNMINPESFDYFIKEIDSTIQAIEKYE</sequence>
<evidence type="ECO:0000313" key="3">
    <source>
        <dbReference type="Proteomes" id="UP000017831"/>
    </source>
</evidence>
<proteinExistence type="predicted"/>
<feature type="transmembrane region" description="Helical" evidence="1">
    <location>
        <begin position="21"/>
        <end position="42"/>
    </location>
</feature>
<dbReference type="EMBL" id="AQHY01000040">
    <property type="protein sequence ID" value="EOA52356.1"/>
    <property type="molecule type" value="Genomic_DNA"/>
</dbReference>
<dbReference type="AlphaFoldDB" id="U6R9H8"/>
<dbReference type="STRING" id="1121098.HMPREF1534_03782"/>
<accession>U6R9H8</accession>
<dbReference type="OrthoDB" id="1039312at2"/>
<dbReference type="eggNOG" id="ENOG5034BPV">
    <property type="taxonomic scope" value="Bacteria"/>
</dbReference>
<evidence type="ECO:0000256" key="1">
    <source>
        <dbReference type="SAM" id="Phobius"/>
    </source>
</evidence>
<name>U6R9H8_9BACT</name>
<dbReference type="RefSeq" id="WP_005945099.1">
    <property type="nucleotide sequence ID" value="NZ_KB890319.1"/>
</dbReference>
<evidence type="ECO:0000313" key="2">
    <source>
        <dbReference type="EMBL" id="EOA52356.1"/>
    </source>
</evidence>
<protein>
    <submittedName>
        <fullName evidence="2">Uncharacterized protein</fullName>
    </submittedName>
</protein>
<gene>
    <name evidence="2" type="ORF">HMPREF1534_03782</name>
</gene>